<evidence type="ECO:0000313" key="9">
    <source>
        <dbReference type="Proteomes" id="UP000694228"/>
    </source>
</evidence>
<feature type="domain" description="Fumarate reductase/succinate dehydrogenase flavoprotein-like C-terminal" evidence="7">
    <location>
        <begin position="435"/>
        <end position="517"/>
    </location>
</feature>
<evidence type="ECO:0000256" key="5">
    <source>
        <dbReference type="PIRSR" id="PIRSR630664-50"/>
    </source>
</evidence>
<evidence type="ECO:0000259" key="6">
    <source>
        <dbReference type="Pfam" id="PF00890"/>
    </source>
</evidence>
<reference evidence="8 9" key="1">
    <citation type="submission" date="2021-06" db="EMBL/GenBank/DDBJ databases">
        <title>Complete genome sequence of the secondary alcohol utilizing methanogen Methanospirillum hungatei strain GP1.</title>
        <authorList>
            <person name="Day L.A."/>
            <person name="Costa K.C."/>
        </authorList>
    </citation>
    <scope>NUCLEOTIDE SEQUENCE [LARGE SCALE GENOMIC DNA]</scope>
    <source>
        <strain evidence="8 9">GP1</strain>
    </source>
</reference>
<dbReference type="FunFam" id="3.90.700.10:FF:000005">
    <property type="entry name" value="Succinate dehydrogenase flavoprotein subunit"/>
    <property type="match status" value="1"/>
</dbReference>
<dbReference type="Proteomes" id="UP000694228">
    <property type="component" value="Chromosome"/>
</dbReference>
<dbReference type="Pfam" id="PF02910">
    <property type="entry name" value="Succ_DH_flav_C"/>
    <property type="match status" value="1"/>
</dbReference>
<feature type="domain" description="FAD-dependent oxidoreductase 2 FAD-binding" evidence="6">
    <location>
        <begin position="10"/>
        <end position="384"/>
    </location>
</feature>
<name>A0A8F5VQ36_METHU</name>
<protein>
    <submittedName>
        <fullName evidence="8">Fumarate reductase subunit A</fullName>
    </submittedName>
</protein>
<evidence type="ECO:0000256" key="2">
    <source>
        <dbReference type="ARBA" id="ARBA00022630"/>
    </source>
</evidence>
<evidence type="ECO:0000256" key="1">
    <source>
        <dbReference type="ARBA" id="ARBA00001974"/>
    </source>
</evidence>
<dbReference type="OrthoDB" id="23539at2157"/>
<dbReference type="PANTHER" id="PTHR11632:SF51">
    <property type="entry name" value="SUCCINATE DEHYDROGENASE [UBIQUINONE] FLAVOPROTEIN SUBUNIT, MITOCHONDRIAL"/>
    <property type="match status" value="1"/>
</dbReference>
<accession>A0A8F5VQ36</accession>
<sequence>MQIQEIIRSHVLVIGSGGAGVRAAIEASAAGTCVLISRTIVGKGGCTIMAEGGYNAVMNEEDNISDHFADTMKGGAYLNDQDLVRVLTEEAPLRMNDLISWGAVFDVTDSCTICQRPFGGQCFPRTCYAGDRTGHEMMITLMERLSGTNVRICHEIAAFDLLVSEGRVIGALGLDRKGRLYTFLADATVLATGGGTRVFDISTNSTSGTGDGYAMGWRAGAELIDMEQIQFHPTGAVYPWDARGRLVTEAVRGEGGVLKNSLGERFMARYDPVKMELSTRDVVARACATEIMEGRGTPHGGVWLDVSHLPARQIEERLPVMLEQFLKYGVDIRTEPMEVAPTAHHIMGGLRIDPFCQTTLPGLYACGEAAGGVHGANRLGGNALAETQVFGARAGGSASKASVQNISAPQDQVGAALSMMDGYLSGDVLPDVVKHELQTIMWRGAGIFRSKVVLEETKVGLDHLSRKKLKAVDPSGLIDCCITRNMIDTARLIVTAAILRDESRGAHVRTDIIQDWDSKNSPFGHTILTRTGATIERRRS</sequence>
<dbReference type="GO" id="GO:0016491">
    <property type="term" value="F:oxidoreductase activity"/>
    <property type="evidence" value="ECO:0007669"/>
    <property type="project" value="UniProtKB-KW"/>
</dbReference>
<evidence type="ECO:0000256" key="3">
    <source>
        <dbReference type="ARBA" id="ARBA00022827"/>
    </source>
</evidence>
<evidence type="ECO:0000313" key="8">
    <source>
        <dbReference type="EMBL" id="QXO96401.1"/>
    </source>
</evidence>
<comment type="cofactor">
    <cofactor evidence="1">
        <name>FAD</name>
        <dbReference type="ChEBI" id="CHEBI:57692"/>
    </cofactor>
</comment>
<evidence type="ECO:0000256" key="4">
    <source>
        <dbReference type="ARBA" id="ARBA00023002"/>
    </source>
</evidence>
<dbReference type="AlphaFoldDB" id="A0A8F5VQ36"/>
<proteinExistence type="predicted"/>
<gene>
    <name evidence="8" type="ORF">KSK55_08870</name>
</gene>
<dbReference type="NCBIfam" id="NF004900">
    <property type="entry name" value="PRK06263.1"/>
    <property type="match status" value="1"/>
</dbReference>
<dbReference type="PANTHER" id="PTHR11632">
    <property type="entry name" value="SUCCINATE DEHYDROGENASE 2 FLAVOPROTEIN SUBUNIT"/>
    <property type="match status" value="1"/>
</dbReference>
<dbReference type="InterPro" id="IPR015939">
    <property type="entry name" value="Fum_Rdtase/Succ_DH_flav-like_C"/>
</dbReference>
<evidence type="ECO:0000259" key="7">
    <source>
        <dbReference type="Pfam" id="PF02910"/>
    </source>
</evidence>
<dbReference type="InterPro" id="IPR003953">
    <property type="entry name" value="FAD-dep_OxRdtase_2_FAD-bd"/>
</dbReference>
<dbReference type="EMBL" id="CP077107">
    <property type="protein sequence ID" value="QXO96401.1"/>
    <property type="molecule type" value="Genomic_DNA"/>
</dbReference>
<organism evidence="8 9">
    <name type="scientific">Methanospirillum hungatei</name>
    <dbReference type="NCBI Taxonomy" id="2203"/>
    <lineage>
        <taxon>Archaea</taxon>
        <taxon>Methanobacteriati</taxon>
        <taxon>Methanobacteriota</taxon>
        <taxon>Stenosarchaea group</taxon>
        <taxon>Methanomicrobia</taxon>
        <taxon>Methanomicrobiales</taxon>
        <taxon>Methanospirillaceae</taxon>
        <taxon>Methanospirillum</taxon>
    </lineage>
</organism>
<dbReference type="PIRSF" id="PIRSF000171">
    <property type="entry name" value="SDHA_APRA_LASPO"/>
    <property type="match status" value="1"/>
</dbReference>
<dbReference type="InterPro" id="IPR030664">
    <property type="entry name" value="SdhA/FrdA/AprA"/>
</dbReference>
<keyword evidence="2" id="KW-0285">Flavoprotein</keyword>
<dbReference type="Pfam" id="PF00890">
    <property type="entry name" value="FAD_binding_2"/>
    <property type="match status" value="1"/>
</dbReference>
<keyword evidence="3" id="KW-0274">FAD</keyword>
<keyword evidence="4" id="KW-0560">Oxidoreductase</keyword>
<feature type="active site" description="Proton acceptor" evidence="5">
    <location>
        <position position="280"/>
    </location>
</feature>